<dbReference type="OMA" id="YSWLEST"/>
<dbReference type="EMBL" id="DS232350">
    <property type="protein sequence ID" value="EDS40477.1"/>
    <property type="molecule type" value="Genomic_DNA"/>
</dbReference>
<name>B0X4R0_CULQU</name>
<dbReference type="HOGENOM" id="CLU_1152732_0_0_1"/>
<keyword evidence="4" id="KW-1185">Reference proteome</keyword>
<organism>
    <name type="scientific">Culex quinquefasciatus</name>
    <name type="common">Southern house mosquito</name>
    <name type="synonym">Culex pungens</name>
    <dbReference type="NCBI Taxonomy" id="7176"/>
    <lineage>
        <taxon>Eukaryota</taxon>
        <taxon>Metazoa</taxon>
        <taxon>Ecdysozoa</taxon>
        <taxon>Arthropoda</taxon>
        <taxon>Hexapoda</taxon>
        <taxon>Insecta</taxon>
        <taxon>Pterygota</taxon>
        <taxon>Neoptera</taxon>
        <taxon>Endopterygota</taxon>
        <taxon>Diptera</taxon>
        <taxon>Nematocera</taxon>
        <taxon>Culicoidea</taxon>
        <taxon>Culicidae</taxon>
        <taxon>Culicinae</taxon>
        <taxon>Culicini</taxon>
        <taxon>Culex</taxon>
        <taxon>Culex</taxon>
    </lineage>
</organism>
<dbReference type="Proteomes" id="UP000002320">
    <property type="component" value="Unassembled WGS sequence"/>
</dbReference>
<protein>
    <submittedName>
        <fullName evidence="2">Lamin</fullName>
    </submittedName>
</protein>
<gene>
    <name evidence="3" type="primary">6047593</name>
    <name evidence="2" type="ORF">CpipJ_CPIJ014364</name>
</gene>
<dbReference type="KEGG" id="cqu:CpipJ_CPIJ014364"/>
<dbReference type="EnsemblMetazoa" id="CPIJ014364-RA">
    <property type="protein sequence ID" value="CPIJ014364-PA"/>
    <property type="gene ID" value="CPIJ014364"/>
</dbReference>
<dbReference type="STRING" id="7176.B0X4R0"/>
<accession>B0X4R0</accession>
<dbReference type="InParanoid" id="B0X4R0"/>
<feature type="region of interest" description="Disordered" evidence="1">
    <location>
        <begin position="127"/>
        <end position="173"/>
    </location>
</feature>
<feature type="compositionally biased region" description="Low complexity" evidence="1">
    <location>
        <begin position="127"/>
        <end position="160"/>
    </location>
</feature>
<evidence type="ECO:0000256" key="1">
    <source>
        <dbReference type="SAM" id="MobiDB-lite"/>
    </source>
</evidence>
<dbReference type="AlphaFoldDB" id="B0X4R0"/>
<proteinExistence type="predicted"/>
<sequence length="241" mass="26150">MKNWKLIEALQVAQSKTATTNTSQSSKVELTAAASKIASNHVVVEAPAPKVDIDKVILEEQNRTKDLLVKLLPTEIVSALPLDAANFYSWLESTVVCIQEQQQECIRTATEAAAAAAAAAASVAVTTTTNSNNSTEVGHLNCNSRSSNNNSSLYENNDANGNDGSNKNGAPEGDLEDQQVLVQRNEQLQKTVDQYKTIIADTEIMLKNLESKVIEQDIHWRSVVQAKEKELNLLKSAGAMQ</sequence>
<dbReference type="VEuPathDB" id="VectorBase:CPIJ014364"/>
<evidence type="ECO:0000313" key="4">
    <source>
        <dbReference type="Proteomes" id="UP000002320"/>
    </source>
</evidence>
<evidence type="ECO:0000313" key="3">
    <source>
        <dbReference type="EnsemblMetazoa" id="CPIJ014364-PA"/>
    </source>
</evidence>
<dbReference type="VEuPathDB" id="VectorBase:CQUJHB008001"/>
<reference evidence="3" key="2">
    <citation type="submission" date="2021-02" db="UniProtKB">
        <authorList>
            <consortium name="EnsemblMetazoa"/>
        </authorList>
    </citation>
    <scope>IDENTIFICATION</scope>
    <source>
        <strain evidence="3">JHB</strain>
    </source>
</reference>
<evidence type="ECO:0000313" key="2">
    <source>
        <dbReference type="EMBL" id="EDS40477.1"/>
    </source>
</evidence>
<reference evidence="2" key="1">
    <citation type="submission" date="2007-03" db="EMBL/GenBank/DDBJ databases">
        <title>Annotation of Culex pipiens quinquefasciatus.</title>
        <authorList>
            <consortium name="The Broad Institute Genome Sequencing Platform"/>
            <person name="Atkinson P.W."/>
            <person name="Hemingway J."/>
            <person name="Christensen B.M."/>
            <person name="Higgs S."/>
            <person name="Kodira C."/>
            <person name="Hannick L."/>
            <person name="Megy K."/>
            <person name="O'Leary S."/>
            <person name="Pearson M."/>
            <person name="Haas B.J."/>
            <person name="Mauceli E."/>
            <person name="Wortman J.R."/>
            <person name="Lee N.H."/>
            <person name="Guigo R."/>
            <person name="Stanke M."/>
            <person name="Alvarado L."/>
            <person name="Amedeo P."/>
            <person name="Antoine C.H."/>
            <person name="Arensburger P."/>
            <person name="Bidwell S.L."/>
            <person name="Crawford M."/>
            <person name="Camaro F."/>
            <person name="Devon K."/>
            <person name="Engels R."/>
            <person name="Hammond M."/>
            <person name="Howarth C."/>
            <person name="Koehrsen M."/>
            <person name="Lawson D."/>
            <person name="Montgomery P."/>
            <person name="Nene V."/>
            <person name="Nusbaum C."/>
            <person name="Puiu D."/>
            <person name="Romero-Severson J."/>
            <person name="Severson D.W."/>
            <person name="Shumway M."/>
            <person name="Sisk P."/>
            <person name="Stolte C."/>
            <person name="Zeng Q."/>
            <person name="Eisenstadt E."/>
            <person name="Fraser-Liggett C."/>
            <person name="Strausberg R."/>
            <person name="Galagan J."/>
            <person name="Birren B."/>
            <person name="Collins F.H."/>
        </authorList>
    </citation>
    <scope>NUCLEOTIDE SEQUENCE [LARGE SCALE GENOMIC DNA]</scope>
    <source>
        <strain evidence="2">JHB</strain>
    </source>
</reference>
<dbReference type="eggNOG" id="ENOG502QV05">
    <property type="taxonomic scope" value="Eukaryota"/>
</dbReference>
<dbReference type="OrthoDB" id="5875463at2759"/>